<dbReference type="Pfam" id="PF21362">
    <property type="entry name" value="Sina_RING"/>
    <property type="match status" value="1"/>
</dbReference>
<reference evidence="5" key="1">
    <citation type="submission" date="2015-11" db="EMBL/GenBank/DDBJ databases">
        <title>De novo transcriptome assembly of four potential Pierce s Disease insect vectors from Arizona vineyards.</title>
        <authorList>
            <person name="Tassone E.E."/>
        </authorList>
    </citation>
    <scope>NUCLEOTIDE SEQUENCE</scope>
</reference>
<keyword evidence="3" id="KW-0862">Zinc</keyword>
<accession>A0A1B6LRQ5</accession>
<keyword evidence="2" id="KW-0863">Zinc-finger</keyword>
<dbReference type="InterPro" id="IPR004162">
    <property type="entry name" value="SINA-like_animal"/>
</dbReference>
<proteinExistence type="predicted"/>
<dbReference type="GO" id="GO:0008270">
    <property type="term" value="F:zinc ion binding"/>
    <property type="evidence" value="ECO:0007669"/>
    <property type="project" value="UniProtKB-KW"/>
</dbReference>
<dbReference type="Gene3D" id="3.30.40.10">
    <property type="entry name" value="Zinc/RING finger domain, C3HC4 (zinc finger)"/>
    <property type="match status" value="1"/>
</dbReference>
<keyword evidence="1" id="KW-0479">Metal-binding</keyword>
<dbReference type="EMBL" id="GEBQ01013596">
    <property type="protein sequence ID" value="JAT26381.1"/>
    <property type="molecule type" value="Transcribed_RNA"/>
</dbReference>
<dbReference type="GO" id="GO:0005737">
    <property type="term" value="C:cytoplasm"/>
    <property type="evidence" value="ECO:0007669"/>
    <property type="project" value="TreeGrafter"/>
</dbReference>
<feature type="domain" description="E3 ubiquitin-protein ligase Sina-like RING finger" evidence="4">
    <location>
        <begin position="24"/>
        <end position="58"/>
    </location>
</feature>
<evidence type="ECO:0000256" key="3">
    <source>
        <dbReference type="ARBA" id="ARBA00022833"/>
    </source>
</evidence>
<dbReference type="GO" id="GO:0031624">
    <property type="term" value="F:ubiquitin conjugating enzyme binding"/>
    <property type="evidence" value="ECO:0007669"/>
    <property type="project" value="TreeGrafter"/>
</dbReference>
<dbReference type="GO" id="GO:0043161">
    <property type="term" value="P:proteasome-mediated ubiquitin-dependent protein catabolic process"/>
    <property type="evidence" value="ECO:0007669"/>
    <property type="project" value="TreeGrafter"/>
</dbReference>
<evidence type="ECO:0000259" key="4">
    <source>
        <dbReference type="Pfam" id="PF21362"/>
    </source>
</evidence>
<dbReference type="PANTHER" id="PTHR45877">
    <property type="entry name" value="E3 UBIQUITIN-PROTEIN LIGASE SIAH2"/>
    <property type="match status" value="1"/>
</dbReference>
<dbReference type="InterPro" id="IPR013083">
    <property type="entry name" value="Znf_RING/FYVE/PHD"/>
</dbReference>
<dbReference type="GO" id="GO:0061630">
    <property type="term" value="F:ubiquitin protein ligase activity"/>
    <property type="evidence" value="ECO:0007669"/>
    <property type="project" value="TreeGrafter"/>
</dbReference>
<evidence type="ECO:0000313" key="5">
    <source>
        <dbReference type="EMBL" id="JAT26381.1"/>
    </source>
</evidence>
<gene>
    <name evidence="5" type="ORF">g.6939</name>
</gene>
<dbReference type="PANTHER" id="PTHR45877:SF2">
    <property type="entry name" value="E3 UBIQUITIN-PROTEIN LIGASE SINA-RELATED"/>
    <property type="match status" value="1"/>
</dbReference>
<name>A0A1B6LRQ5_9HEMI</name>
<sequence length="104" mass="11390">MEKIADSSEKLKQIAILLHKCLECPVCVDTLQVPFMLCARGHGICNSCSQNLTDCSTCHGAFTIENPICVKNILEEMPRLCCNADYGCAEIFDPGNVAGMLEKH</sequence>
<evidence type="ECO:0000256" key="1">
    <source>
        <dbReference type="ARBA" id="ARBA00022723"/>
    </source>
</evidence>
<evidence type="ECO:0000256" key="2">
    <source>
        <dbReference type="ARBA" id="ARBA00022771"/>
    </source>
</evidence>
<dbReference type="AlphaFoldDB" id="A0A1B6LRQ5"/>
<organism evidence="5">
    <name type="scientific">Graphocephala atropunctata</name>
    <dbReference type="NCBI Taxonomy" id="36148"/>
    <lineage>
        <taxon>Eukaryota</taxon>
        <taxon>Metazoa</taxon>
        <taxon>Ecdysozoa</taxon>
        <taxon>Arthropoda</taxon>
        <taxon>Hexapoda</taxon>
        <taxon>Insecta</taxon>
        <taxon>Pterygota</taxon>
        <taxon>Neoptera</taxon>
        <taxon>Paraneoptera</taxon>
        <taxon>Hemiptera</taxon>
        <taxon>Auchenorrhyncha</taxon>
        <taxon>Membracoidea</taxon>
        <taxon>Cicadellidae</taxon>
        <taxon>Cicadellinae</taxon>
        <taxon>Cicadellini</taxon>
        <taxon>Graphocephala</taxon>
    </lineage>
</organism>
<protein>
    <recommendedName>
        <fullName evidence="4">E3 ubiquitin-protein ligase Sina-like RING finger domain-containing protein</fullName>
    </recommendedName>
</protein>
<dbReference type="InterPro" id="IPR049548">
    <property type="entry name" value="Sina-like_RING"/>
</dbReference>